<keyword evidence="2" id="KW-0472">Membrane</keyword>
<accession>A0AA36CC17</accession>
<keyword evidence="2" id="KW-1133">Transmembrane helix</keyword>
<dbReference type="AlphaFoldDB" id="A0AA36CC17"/>
<evidence type="ECO:0000313" key="4">
    <source>
        <dbReference type="Proteomes" id="UP001177023"/>
    </source>
</evidence>
<feature type="coiled-coil region" evidence="1">
    <location>
        <begin position="17"/>
        <end position="104"/>
    </location>
</feature>
<organism evidence="3 4">
    <name type="scientific">Mesorhabditis spiculigera</name>
    <dbReference type="NCBI Taxonomy" id="96644"/>
    <lineage>
        <taxon>Eukaryota</taxon>
        <taxon>Metazoa</taxon>
        <taxon>Ecdysozoa</taxon>
        <taxon>Nematoda</taxon>
        <taxon>Chromadorea</taxon>
        <taxon>Rhabditida</taxon>
        <taxon>Rhabditina</taxon>
        <taxon>Rhabditomorpha</taxon>
        <taxon>Rhabditoidea</taxon>
        <taxon>Rhabditidae</taxon>
        <taxon>Mesorhabditinae</taxon>
        <taxon>Mesorhabditis</taxon>
    </lineage>
</organism>
<feature type="non-terminal residue" evidence="3">
    <location>
        <position position="1"/>
    </location>
</feature>
<reference evidence="3" key="1">
    <citation type="submission" date="2023-06" db="EMBL/GenBank/DDBJ databases">
        <authorList>
            <person name="Delattre M."/>
        </authorList>
    </citation>
    <scope>NUCLEOTIDE SEQUENCE</scope>
    <source>
        <strain evidence="3">AF72</strain>
    </source>
</reference>
<proteinExistence type="predicted"/>
<dbReference type="Proteomes" id="UP001177023">
    <property type="component" value="Unassembled WGS sequence"/>
</dbReference>
<gene>
    <name evidence="3" type="ORF">MSPICULIGERA_LOCUS4830</name>
</gene>
<dbReference type="EMBL" id="CATQJA010001186">
    <property type="protein sequence ID" value="CAJ0566218.1"/>
    <property type="molecule type" value="Genomic_DNA"/>
</dbReference>
<sequence>MGDAALLDDPKQLIYENNRLRSRLRDIEEVLQQNDQNYNELDNKHKVVLEENRELEKKLDQERKEHLFSLESANQLRDDEKHKFERELAKLRQENEQIKAATVEISFEENPPNTNMGASFVTEDEQSGRSYAEYLELQTVNAELRTCQEQLQALEAAHDDKLFKMNTLNIELEKLKEEKEELTSSQAASSACSYFDPAGGDSIFSELTNDHSHLEQTVRSLQEQLVETCHENAKLKAEYEEVLRLRDESTTTLLPKTGDDNSSLTVVAAPIGGTYVGGMFGVVVGMLLVFAFLLYCLCLRPVRFVIDAVHLNSLYNKHQLI</sequence>
<dbReference type="Gene3D" id="1.20.5.1700">
    <property type="match status" value="1"/>
</dbReference>
<protein>
    <submittedName>
        <fullName evidence="3">Uncharacterized protein</fullName>
    </submittedName>
</protein>
<evidence type="ECO:0000256" key="1">
    <source>
        <dbReference type="SAM" id="Coils"/>
    </source>
</evidence>
<keyword evidence="4" id="KW-1185">Reference proteome</keyword>
<comment type="caution">
    <text evidence="3">The sequence shown here is derived from an EMBL/GenBank/DDBJ whole genome shotgun (WGS) entry which is preliminary data.</text>
</comment>
<feature type="transmembrane region" description="Helical" evidence="2">
    <location>
        <begin position="275"/>
        <end position="297"/>
    </location>
</feature>
<keyword evidence="1" id="KW-0175">Coiled coil</keyword>
<evidence type="ECO:0000313" key="3">
    <source>
        <dbReference type="EMBL" id="CAJ0566218.1"/>
    </source>
</evidence>
<feature type="coiled-coil region" evidence="1">
    <location>
        <begin position="137"/>
        <end position="238"/>
    </location>
</feature>
<evidence type="ECO:0000256" key="2">
    <source>
        <dbReference type="SAM" id="Phobius"/>
    </source>
</evidence>
<keyword evidence="2" id="KW-0812">Transmembrane</keyword>
<name>A0AA36CC17_9BILA</name>